<dbReference type="Proteomes" id="UP000239504">
    <property type="component" value="Unassembled WGS sequence"/>
</dbReference>
<dbReference type="InterPro" id="IPR011542">
    <property type="entry name" value="SUF_FeS_clus_asmbl_SufD"/>
</dbReference>
<evidence type="ECO:0000313" key="2">
    <source>
        <dbReference type="EMBL" id="PQA88975.1"/>
    </source>
</evidence>
<feature type="domain" description="SUF system FeS cluster assembly SufBD core" evidence="1">
    <location>
        <begin position="155"/>
        <end position="380"/>
    </location>
</feature>
<dbReference type="SUPFAM" id="SSF101960">
    <property type="entry name" value="Stabilizer of iron transporter SufD"/>
    <property type="match status" value="1"/>
</dbReference>
<evidence type="ECO:0000259" key="1">
    <source>
        <dbReference type="Pfam" id="PF01458"/>
    </source>
</evidence>
<dbReference type="InterPro" id="IPR037284">
    <property type="entry name" value="SUF_FeS_clus_asmbl_SufBD_sf"/>
</dbReference>
<sequence length="408" mass="44537">MTAMAKPSPFEAAIEAAYAARSKTNEAQAAAFDRFARLGLPHRRVEGWKWSDVNAALRAAAPGEVETPEIAPSPFAPLEPLEFRIVNGRIDLPKEDAPEGVRYGVMNPVGTIDELEQHAIATLNVAMTRKTLGIEVLDGVDFERPILIRHISGGAGFSFAQTMMRISPNAKVQIIETYEGEGAGFYSHLGHMVVRDGAEMRRAVLNETGAENVTHGICAAKLDEKARFYQTGLSTGARLSRHETHVHFWAPGSSASLNSASLLSGERHADFTSEAQFRAPDCAAAQLHKGVARDRARNVFQGKFNVWRDAQKTDAKMTANALLLSDGAEANHKPELEIYADDVECAHGSTVGALDDEALFYLRQRGLDEAAARALLVEAFVGEAMENIEDEALRAIFAERIADWLEKE</sequence>
<dbReference type="EMBL" id="PJCH01000003">
    <property type="protein sequence ID" value="PQA88975.1"/>
    <property type="molecule type" value="Genomic_DNA"/>
</dbReference>
<reference evidence="2 3" key="1">
    <citation type="submission" date="2017-12" db="EMBL/GenBank/DDBJ databases">
        <authorList>
            <person name="Hurst M.R.H."/>
        </authorList>
    </citation>
    <scope>NUCLEOTIDE SEQUENCE [LARGE SCALE GENOMIC DNA]</scope>
    <source>
        <strain evidence="2 3">SY-3-19</strain>
    </source>
</reference>
<protein>
    <submittedName>
        <fullName evidence="2">Fe-S cluster assembly protein SufD</fullName>
    </submittedName>
</protein>
<dbReference type="OrthoDB" id="9768262at2"/>
<dbReference type="PANTHER" id="PTHR43575:SF1">
    <property type="entry name" value="PROTEIN ABCI7, CHLOROPLASTIC"/>
    <property type="match status" value="1"/>
</dbReference>
<dbReference type="AlphaFoldDB" id="A0A2S7K8Y9"/>
<keyword evidence="3" id="KW-1185">Reference proteome</keyword>
<organism evidence="2 3">
    <name type="scientific">Hyphococcus luteus</name>
    <dbReference type="NCBI Taxonomy" id="2058213"/>
    <lineage>
        <taxon>Bacteria</taxon>
        <taxon>Pseudomonadati</taxon>
        <taxon>Pseudomonadota</taxon>
        <taxon>Alphaproteobacteria</taxon>
        <taxon>Parvularculales</taxon>
        <taxon>Parvularculaceae</taxon>
        <taxon>Hyphococcus</taxon>
    </lineage>
</organism>
<dbReference type="Pfam" id="PF01458">
    <property type="entry name" value="SUFBD_core"/>
    <property type="match status" value="1"/>
</dbReference>
<gene>
    <name evidence="2" type="primary">sufD</name>
    <name evidence="2" type="ORF">CW354_03225</name>
</gene>
<name>A0A2S7K8Y9_9PROT</name>
<dbReference type="InterPro" id="IPR000825">
    <property type="entry name" value="SUF_FeS_clus_asmbl_SufBD_core"/>
</dbReference>
<dbReference type="PANTHER" id="PTHR43575">
    <property type="entry name" value="PROTEIN ABCI7, CHLOROPLASTIC"/>
    <property type="match status" value="1"/>
</dbReference>
<accession>A0A2S7K8Y9</accession>
<dbReference type="InterPro" id="IPR055346">
    <property type="entry name" value="Fe-S_cluster_assembly_SufBD"/>
</dbReference>
<comment type="caution">
    <text evidence="2">The sequence shown here is derived from an EMBL/GenBank/DDBJ whole genome shotgun (WGS) entry which is preliminary data.</text>
</comment>
<evidence type="ECO:0000313" key="3">
    <source>
        <dbReference type="Proteomes" id="UP000239504"/>
    </source>
</evidence>
<dbReference type="NCBIfam" id="TIGR01981">
    <property type="entry name" value="sufD"/>
    <property type="match status" value="1"/>
</dbReference>
<dbReference type="GO" id="GO:0016226">
    <property type="term" value="P:iron-sulfur cluster assembly"/>
    <property type="evidence" value="ECO:0007669"/>
    <property type="project" value="InterPro"/>
</dbReference>
<proteinExistence type="predicted"/>